<evidence type="ECO:0000313" key="2">
    <source>
        <dbReference type="EMBL" id="PXV93316.1"/>
    </source>
</evidence>
<protein>
    <submittedName>
        <fullName evidence="2">Prepilin-type N-terminal cleavage/methylation domain-containing protein</fullName>
    </submittedName>
</protein>
<dbReference type="Proteomes" id="UP000247523">
    <property type="component" value="Unassembled WGS sequence"/>
</dbReference>
<dbReference type="AlphaFoldDB" id="A0A318EQT8"/>
<keyword evidence="1" id="KW-1133">Transmembrane helix</keyword>
<accession>A0A318EQT8</accession>
<comment type="caution">
    <text evidence="2">The sequence shown here is derived from an EMBL/GenBank/DDBJ whole genome shotgun (WGS) entry which is preliminary data.</text>
</comment>
<keyword evidence="1" id="KW-0472">Membrane</keyword>
<dbReference type="NCBIfam" id="TIGR02532">
    <property type="entry name" value="IV_pilin_GFxxxE"/>
    <property type="match status" value="1"/>
</dbReference>
<name>A0A318EQT8_9FIRM</name>
<evidence type="ECO:0000256" key="1">
    <source>
        <dbReference type="SAM" id="Phobius"/>
    </source>
</evidence>
<reference evidence="2 3" key="1">
    <citation type="submission" date="2018-05" db="EMBL/GenBank/DDBJ databases">
        <title>Genomic Encyclopedia of Type Strains, Phase IV (KMG-IV): sequencing the most valuable type-strain genomes for metagenomic binning, comparative biology and taxonomic classification.</title>
        <authorList>
            <person name="Goeker M."/>
        </authorList>
    </citation>
    <scope>NUCLEOTIDE SEQUENCE [LARGE SCALE GENOMIC DNA]</scope>
    <source>
        <strain evidence="2 3">DSM 28816</strain>
    </source>
</reference>
<sequence length="461" mass="51337">MKQIKDRKINNQGFSLVEVLVAVVILAIIVVPFLNAFMVSTKTNAKSKNILKATTIAQNILEGLKAADIEDISLEFNYPNTGFTIFDESYIPLSVGESLKNHVREYEKTITGGNIFYQPAVSSESIDGSETVKRAGTTTSIFSMDNGQNYEFLGQSDGGYSFGLEGIEVENTQYDALILADAGDYRETGSSSKKYNNQEIVNIANLDAQKDAFFIQDTNLDTTVLEDMKTLEPGNSFDEKNLSRKIQINISNVASLNGQITKVITTYTYSYLDSAMNKTYEVTNTIFDNSESGEDLRGIYLFYTPLYHSDSAASIQDEIEINNMDHLPVTVYVVKQETKDLTELENAEINYKMKLTVKEDTMIGVTDAYTDIRTNLDYNLYAAYDTTGVTEPKVEQGYYTYNTTSANQSEVKSILNIQQITGTQITDNFYDVEIRIYEKGAAALGFSDTDKILSITGSITD</sequence>
<dbReference type="Pfam" id="PF07963">
    <property type="entry name" value="N_methyl"/>
    <property type="match status" value="1"/>
</dbReference>
<keyword evidence="1" id="KW-0812">Transmembrane</keyword>
<proteinExistence type="predicted"/>
<dbReference type="EMBL" id="QICS01000002">
    <property type="protein sequence ID" value="PXV93316.1"/>
    <property type="molecule type" value="Genomic_DNA"/>
</dbReference>
<feature type="transmembrane region" description="Helical" evidence="1">
    <location>
        <begin position="12"/>
        <end position="34"/>
    </location>
</feature>
<dbReference type="RefSeq" id="WP_110290459.1">
    <property type="nucleotide sequence ID" value="NZ_QICS01000002.1"/>
</dbReference>
<evidence type="ECO:0000313" key="3">
    <source>
        <dbReference type="Proteomes" id="UP000247523"/>
    </source>
</evidence>
<dbReference type="InterPro" id="IPR012902">
    <property type="entry name" value="N_methyl_site"/>
</dbReference>
<organism evidence="2 3">
    <name type="scientific">Lachnotalea glycerini</name>
    <dbReference type="NCBI Taxonomy" id="1763509"/>
    <lineage>
        <taxon>Bacteria</taxon>
        <taxon>Bacillati</taxon>
        <taxon>Bacillota</taxon>
        <taxon>Clostridia</taxon>
        <taxon>Lachnospirales</taxon>
        <taxon>Lachnospiraceae</taxon>
        <taxon>Lachnotalea</taxon>
    </lineage>
</organism>
<gene>
    <name evidence="2" type="ORF">C8E03_10284</name>
</gene>